<proteinExistence type="inferred from homology"/>
<evidence type="ECO:0000256" key="2">
    <source>
        <dbReference type="ARBA" id="ARBA00022840"/>
    </source>
</evidence>
<dbReference type="KEGG" id="epo:Epro_0860"/>
<feature type="binding site" evidence="6">
    <location>
        <position position="102"/>
    </location>
    <ligand>
        <name>(6S)-NADPHX</name>
        <dbReference type="ChEBI" id="CHEBI:64076"/>
    </ligand>
</feature>
<feature type="binding site" evidence="6">
    <location>
        <position position="232"/>
    </location>
    <ligand>
        <name>(6S)-NADPHX</name>
        <dbReference type="ChEBI" id="CHEBI:64076"/>
    </ligand>
</feature>
<comment type="similarity">
    <text evidence="6">Belongs to the NnrD/CARKD family.</text>
</comment>
<organism evidence="8 9">
    <name type="scientific">Endomicrobium proavitum</name>
    <dbReference type="NCBI Taxonomy" id="1408281"/>
    <lineage>
        <taxon>Bacteria</taxon>
        <taxon>Pseudomonadati</taxon>
        <taxon>Elusimicrobiota</taxon>
        <taxon>Endomicrobiia</taxon>
        <taxon>Endomicrobiales</taxon>
        <taxon>Endomicrobiaceae</taxon>
        <taxon>Endomicrobium</taxon>
    </lineage>
</organism>
<dbReference type="STRING" id="1408281.Epro_0860"/>
<comment type="catalytic activity">
    <reaction evidence="6">
        <text>(6S)-NADPHX + ADP = AMP + phosphate + NADPH + H(+)</text>
        <dbReference type="Rhea" id="RHEA:32235"/>
        <dbReference type="ChEBI" id="CHEBI:15378"/>
        <dbReference type="ChEBI" id="CHEBI:43474"/>
        <dbReference type="ChEBI" id="CHEBI:57783"/>
        <dbReference type="ChEBI" id="CHEBI:64076"/>
        <dbReference type="ChEBI" id="CHEBI:456215"/>
        <dbReference type="ChEBI" id="CHEBI:456216"/>
        <dbReference type="EC" id="4.2.1.136"/>
    </reaction>
</comment>
<keyword evidence="5 6" id="KW-0456">Lyase</keyword>
<dbReference type="EMBL" id="CP009498">
    <property type="protein sequence ID" value="AKL98239.1"/>
    <property type="molecule type" value="Genomic_DNA"/>
</dbReference>
<protein>
    <recommendedName>
        <fullName evidence="6">ADP-dependent (S)-NAD(P)H-hydrate dehydratase</fullName>
        <ecNumber evidence="6">4.2.1.136</ecNumber>
    </recommendedName>
    <alternativeName>
        <fullName evidence="6">ADP-dependent NAD(P)HX dehydratase</fullName>
    </alternativeName>
</protein>
<dbReference type="HAMAP" id="MF_01965">
    <property type="entry name" value="NADHX_dehydratase"/>
    <property type="match status" value="1"/>
</dbReference>
<dbReference type="AlphaFoldDB" id="A0A0G3WL61"/>
<evidence type="ECO:0000256" key="6">
    <source>
        <dbReference type="HAMAP-Rule" id="MF_01965"/>
    </source>
</evidence>
<feature type="domain" description="YjeF C-terminal" evidence="7">
    <location>
        <begin position="3"/>
        <end position="291"/>
    </location>
</feature>
<keyword evidence="4 6" id="KW-0520">NAD</keyword>
<evidence type="ECO:0000256" key="5">
    <source>
        <dbReference type="ARBA" id="ARBA00023239"/>
    </source>
</evidence>
<evidence type="ECO:0000256" key="4">
    <source>
        <dbReference type="ARBA" id="ARBA00023027"/>
    </source>
</evidence>
<feature type="binding site" evidence="6">
    <location>
        <position position="38"/>
    </location>
    <ligand>
        <name>(6S)-NADPHX</name>
        <dbReference type="ChEBI" id="CHEBI:64076"/>
    </ligand>
</feature>
<feature type="binding site" evidence="6">
    <location>
        <position position="154"/>
    </location>
    <ligand>
        <name>(6S)-NADPHX</name>
        <dbReference type="ChEBI" id="CHEBI:64076"/>
    </ligand>
</feature>
<dbReference type="SUPFAM" id="SSF53613">
    <property type="entry name" value="Ribokinase-like"/>
    <property type="match status" value="1"/>
</dbReference>
<comment type="function">
    <text evidence="6">Catalyzes the dehydration of the S-form of NAD(P)HX at the expense of ADP, which is converted to AMP. Together with NAD(P)HX epimerase, which catalyzes the epimerization of the S- and R-forms, the enzyme allows the repair of both epimers of NAD(P)HX, a damaged form of NAD(P)H that is a result of enzymatic or heat-dependent hydration.</text>
</comment>
<dbReference type="PATRIC" id="fig|1408281.3.peg.879"/>
<comment type="catalytic activity">
    <reaction evidence="6">
        <text>(6S)-NADHX + ADP = AMP + phosphate + NADH + H(+)</text>
        <dbReference type="Rhea" id="RHEA:32223"/>
        <dbReference type="ChEBI" id="CHEBI:15378"/>
        <dbReference type="ChEBI" id="CHEBI:43474"/>
        <dbReference type="ChEBI" id="CHEBI:57945"/>
        <dbReference type="ChEBI" id="CHEBI:64074"/>
        <dbReference type="ChEBI" id="CHEBI:456215"/>
        <dbReference type="ChEBI" id="CHEBI:456216"/>
        <dbReference type="EC" id="4.2.1.136"/>
    </reaction>
</comment>
<reference evidence="8 9" key="1">
    <citation type="submission" date="2014-09" db="EMBL/GenBank/DDBJ databases">
        <title>Complete genome sequence of Endomicrobium proavitum.</title>
        <authorList>
            <person name="Zheng H."/>
        </authorList>
    </citation>
    <scope>NUCLEOTIDE SEQUENCE [LARGE SCALE GENOMIC DNA]</scope>
    <source>
        <strain evidence="8 9">Rsa215</strain>
    </source>
</reference>
<keyword evidence="1 6" id="KW-0547">Nucleotide-binding</keyword>
<sequence>MDKKIEGFSKNLKRSLESNKYDYGHVLVIAGSKTMPGAGVLCCNAALRAGAGLVTYAVEEKFLLNAQAVANAEIMFFVYSHAQDIINFIKAKKVSAVVLGPGMVLNYGSLYALAKEIICSVNIPIVLDASALSAFNEKTDEFKYAKAKLVLTPHIGEFKALLFGKNNKLAALNSWSKEIMDLKVRKNIVKKFAKDHSIIFTLKGHNTAVSDGESIYVNDSGTPAMATAGSGDVLGGIIAAFACVSRDLYSAVCAAVFIHALSGELAEKEKGVTSVIASDIIENIPNAIIKHFGKI</sequence>
<dbReference type="RefSeq" id="WP_052570793.1">
    <property type="nucleotide sequence ID" value="NZ_CP009498.1"/>
</dbReference>
<evidence type="ECO:0000256" key="3">
    <source>
        <dbReference type="ARBA" id="ARBA00022857"/>
    </source>
</evidence>
<dbReference type="GO" id="GO:0005524">
    <property type="term" value="F:ATP binding"/>
    <property type="evidence" value="ECO:0007669"/>
    <property type="project" value="UniProtKB-KW"/>
</dbReference>
<keyword evidence="2 6" id="KW-0067">ATP-binding</keyword>
<dbReference type="PROSITE" id="PS51383">
    <property type="entry name" value="YJEF_C_3"/>
    <property type="match status" value="1"/>
</dbReference>
<dbReference type="InterPro" id="IPR000631">
    <property type="entry name" value="CARKD"/>
</dbReference>
<dbReference type="GO" id="GO:0052855">
    <property type="term" value="F:ADP-dependent NAD(P)H-hydrate dehydratase activity"/>
    <property type="evidence" value="ECO:0007669"/>
    <property type="project" value="UniProtKB-UniRule"/>
</dbReference>
<keyword evidence="3 6" id="KW-0521">NADP</keyword>
<dbReference type="GO" id="GO:0052856">
    <property type="term" value="F:NAD(P)HX epimerase activity"/>
    <property type="evidence" value="ECO:0007669"/>
    <property type="project" value="TreeGrafter"/>
</dbReference>
<dbReference type="CDD" id="cd01171">
    <property type="entry name" value="YXKO-related"/>
    <property type="match status" value="1"/>
</dbReference>
<dbReference type="OrthoDB" id="9806925at2"/>
<feature type="binding site" evidence="6">
    <location>
        <begin position="203"/>
        <end position="207"/>
    </location>
    <ligand>
        <name>AMP</name>
        <dbReference type="ChEBI" id="CHEBI:456215"/>
    </ligand>
</feature>
<comment type="subunit">
    <text evidence="6">Homotetramer.</text>
</comment>
<feature type="binding site" evidence="6">
    <location>
        <position position="231"/>
    </location>
    <ligand>
        <name>AMP</name>
        <dbReference type="ChEBI" id="CHEBI:456215"/>
    </ligand>
</feature>
<dbReference type="EC" id="4.2.1.136" evidence="6"/>
<keyword evidence="9" id="KW-1185">Reference proteome</keyword>
<dbReference type="InterPro" id="IPR029056">
    <property type="entry name" value="Ribokinase-like"/>
</dbReference>
<dbReference type="Pfam" id="PF01256">
    <property type="entry name" value="Carb_kinase"/>
    <property type="match status" value="1"/>
</dbReference>
<evidence type="ECO:0000313" key="9">
    <source>
        <dbReference type="Proteomes" id="UP000035337"/>
    </source>
</evidence>
<dbReference type="NCBIfam" id="TIGR00196">
    <property type="entry name" value="yjeF_cterm"/>
    <property type="match status" value="1"/>
</dbReference>
<evidence type="ECO:0000313" key="8">
    <source>
        <dbReference type="EMBL" id="AKL98239.1"/>
    </source>
</evidence>
<evidence type="ECO:0000259" key="7">
    <source>
        <dbReference type="PROSITE" id="PS51383"/>
    </source>
</evidence>
<accession>A0A0G3WL61</accession>
<dbReference type="Proteomes" id="UP000035337">
    <property type="component" value="Chromosome"/>
</dbReference>
<dbReference type="GO" id="GO:0046496">
    <property type="term" value="P:nicotinamide nucleotide metabolic process"/>
    <property type="evidence" value="ECO:0007669"/>
    <property type="project" value="UniProtKB-UniRule"/>
</dbReference>
<name>A0A0G3WL61_9BACT</name>
<evidence type="ECO:0000256" key="1">
    <source>
        <dbReference type="ARBA" id="ARBA00022741"/>
    </source>
</evidence>
<dbReference type="PANTHER" id="PTHR12592">
    <property type="entry name" value="ATP-DEPENDENT (S)-NAD(P)H-HYDRATE DEHYDRATASE FAMILY MEMBER"/>
    <property type="match status" value="1"/>
</dbReference>
<dbReference type="PANTHER" id="PTHR12592:SF0">
    <property type="entry name" value="ATP-DEPENDENT (S)-NAD(P)H-HYDRATE DEHYDRATASE"/>
    <property type="match status" value="1"/>
</dbReference>
<gene>
    <name evidence="6 8" type="primary">nnrD</name>
    <name evidence="8" type="ORF">Epro_0860</name>
</gene>
<dbReference type="GO" id="GO:0110051">
    <property type="term" value="P:metabolite repair"/>
    <property type="evidence" value="ECO:0007669"/>
    <property type="project" value="TreeGrafter"/>
</dbReference>
<dbReference type="Gene3D" id="3.40.1190.20">
    <property type="match status" value="1"/>
</dbReference>
<comment type="cofactor">
    <cofactor evidence="6">
        <name>Mg(2+)</name>
        <dbReference type="ChEBI" id="CHEBI:18420"/>
    </cofactor>
</comment>